<protein>
    <submittedName>
        <fullName evidence="1">Uncharacterized protein</fullName>
    </submittedName>
</protein>
<dbReference type="EMBL" id="FJVC01000377">
    <property type="protein sequence ID" value="CZT49338.1"/>
    <property type="molecule type" value="Genomic_DNA"/>
</dbReference>
<sequence length="143" mass="16212">MYVLHLDYSLFPNPFAVQHCTVQRKLSVTPHCHHAAHKAARMKGKQAPTCGPMIMDAYCMLVKEAEPEIVEKSDFELLGYLKIRSNRADLDGREWSGVEWSGDTNVDTFSLSLWTFQYRTGQYRVGRVGQGSDTDGAGYKCKY</sequence>
<reference evidence="2" key="1">
    <citation type="submission" date="2016-03" db="EMBL/GenBank/DDBJ databases">
        <authorList>
            <person name="Guldener U."/>
        </authorList>
    </citation>
    <scope>NUCLEOTIDE SEQUENCE [LARGE SCALE GENOMIC DNA]</scope>
</reference>
<dbReference type="AlphaFoldDB" id="A0A1E1MJQ7"/>
<keyword evidence="2" id="KW-1185">Reference proteome</keyword>
<organism evidence="1 2">
    <name type="scientific">Rhynchosporium secalis</name>
    <name type="common">Barley scald fungus</name>
    <dbReference type="NCBI Taxonomy" id="38038"/>
    <lineage>
        <taxon>Eukaryota</taxon>
        <taxon>Fungi</taxon>
        <taxon>Dikarya</taxon>
        <taxon>Ascomycota</taxon>
        <taxon>Pezizomycotina</taxon>
        <taxon>Leotiomycetes</taxon>
        <taxon>Helotiales</taxon>
        <taxon>Ploettnerulaceae</taxon>
        <taxon>Rhynchosporium</taxon>
    </lineage>
</organism>
<accession>A0A1E1MJQ7</accession>
<gene>
    <name evidence="1" type="ORF">RSE6_10166</name>
</gene>
<evidence type="ECO:0000313" key="2">
    <source>
        <dbReference type="Proteomes" id="UP000177625"/>
    </source>
</evidence>
<proteinExistence type="predicted"/>
<dbReference type="Proteomes" id="UP000177625">
    <property type="component" value="Unassembled WGS sequence"/>
</dbReference>
<name>A0A1E1MJQ7_RHYSE</name>
<evidence type="ECO:0000313" key="1">
    <source>
        <dbReference type="EMBL" id="CZT49338.1"/>
    </source>
</evidence>